<dbReference type="InterPro" id="IPR036388">
    <property type="entry name" value="WH-like_DNA-bd_sf"/>
</dbReference>
<evidence type="ECO:0000256" key="6">
    <source>
        <dbReference type="ARBA" id="ARBA00023125"/>
    </source>
</evidence>
<evidence type="ECO:0000256" key="1">
    <source>
        <dbReference type="ARBA" id="ARBA00007957"/>
    </source>
</evidence>
<evidence type="ECO:0000256" key="8">
    <source>
        <dbReference type="PIRSR" id="PIRSR602481-1"/>
    </source>
</evidence>
<dbReference type="PANTHER" id="PTHR33202">
    <property type="entry name" value="ZINC UPTAKE REGULATION PROTEIN"/>
    <property type="match status" value="1"/>
</dbReference>
<sequence length="158" mass="18200">MKNMEQEVFKDMLRKKGLKVTNQRMLVLEIMAERPGEHLTAEDIYDLAKKKCPEIGLATIYRTVQVLVDLSVIDKVSFDDGFARYELGGLESESRHHHHHAICSRCGRVFSFEGDLLDTLEQAISDTMGFKVTDHEVKLYGYCRDCQKIMEKEEQDGK</sequence>
<feature type="binding site" evidence="9">
    <location>
        <position position="97"/>
    </location>
    <ligand>
        <name>Fe cation</name>
        <dbReference type="ChEBI" id="CHEBI:24875"/>
    </ligand>
</feature>
<feature type="binding site" evidence="9">
    <location>
        <position position="135"/>
    </location>
    <ligand>
        <name>Fe cation</name>
        <dbReference type="ChEBI" id="CHEBI:24875"/>
    </ligand>
</feature>
<comment type="cofactor">
    <cofactor evidence="8">
        <name>Zn(2+)</name>
        <dbReference type="ChEBI" id="CHEBI:29105"/>
    </cofactor>
    <text evidence="8">Binds 1 zinc ion per subunit.</text>
</comment>
<keyword evidence="5" id="KW-0805">Transcription regulation</keyword>
<comment type="caution">
    <text evidence="10">The sequence shown here is derived from an EMBL/GenBank/DDBJ whole genome shotgun (WGS) entry which is preliminary data.</text>
</comment>
<dbReference type="Proteomes" id="UP000248057">
    <property type="component" value="Unassembled WGS sequence"/>
</dbReference>
<keyword evidence="4 8" id="KW-0862">Zinc</keyword>
<evidence type="ECO:0000256" key="5">
    <source>
        <dbReference type="ARBA" id="ARBA00023015"/>
    </source>
</evidence>
<dbReference type="GO" id="GO:0003700">
    <property type="term" value="F:DNA-binding transcription factor activity"/>
    <property type="evidence" value="ECO:0007669"/>
    <property type="project" value="InterPro"/>
</dbReference>
<evidence type="ECO:0000313" key="11">
    <source>
        <dbReference type="Proteomes" id="UP000248057"/>
    </source>
</evidence>
<protein>
    <submittedName>
        <fullName evidence="10">Fur family ferric uptake transcriptional regulator</fullName>
    </submittedName>
</protein>
<dbReference type="EMBL" id="QJKD01000009">
    <property type="protein sequence ID" value="PXX51746.1"/>
    <property type="molecule type" value="Genomic_DNA"/>
</dbReference>
<evidence type="ECO:0000256" key="7">
    <source>
        <dbReference type="ARBA" id="ARBA00023163"/>
    </source>
</evidence>
<dbReference type="InterPro" id="IPR036390">
    <property type="entry name" value="WH_DNA-bd_sf"/>
</dbReference>
<keyword evidence="3 8" id="KW-0479">Metal-binding</keyword>
<proteinExistence type="inferred from homology"/>
<dbReference type="Gene3D" id="3.30.1490.190">
    <property type="match status" value="1"/>
</dbReference>
<keyword evidence="2" id="KW-0678">Repressor</keyword>
<gene>
    <name evidence="10" type="ORF">DFR60_109150</name>
</gene>
<dbReference type="CDD" id="cd07153">
    <property type="entry name" value="Fur_like"/>
    <property type="match status" value="1"/>
</dbReference>
<comment type="cofactor">
    <cofactor evidence="9">
        <name>Mn(2+)</name>
        <dbReference type="ChEBI" id="CHEBI:29035"/>
    </cofactor>
    <cofactor evidence="9">
        <name>Fe(2+)</name>
        <dbReference type="ChEBI" id="CHEBI:29033"/>
    </cofactor>
    <text evidence="9">Binds 1 Mn(2+) or Fe(2+) ion per subunit.</text>
</comment>
<dbReference type="SUPFAM" id="SSF46785">
    <property type="entry name" value="Winged helix' DNA-binding domain"/>
    <property type="match status" value="1"/>
</dbReference>
<dbReference type="InterPro" id="IPR002481">
    <property type="entry name" value="FUR"/>
</dbReference>
<organism evidence="10 11">
    <name type="scientific">Hungatella effluvii</name>
    <dbReference type="NCBI Taxonomy" id="1096246"/>
    <lineage>
        <taxon>Bacteria</taxon>
        <taxon>Bacillati</taxon>
        <taxon>Bacillota</taxon>
        <taxon>Clostridia</taxon>
        <taxon>Lachnospirales</taxon>
        <taxon>Lachnospiraceae</taxon>
        <taxon>Hungatella</taxon>
    </lineage>
</organism>
<name>A0A2V3Y0Y5_9FIRM</name>
<dbReference type="PANTHER" id="PTHR33202:SF7">
    <property type="entry name" value="FERRIC UPTAKE REGULATION PROTEIN"/>
    <property type="match status" value="1"/>
</dbReference>
<dbReference type="Gene3D" id="1.10.10.10">
    <property type="entry name" value="Winged helix-like DNA-binding domain superfamily/Winged helix DNA-binding domain"/>
    <property type="match status" value="1"/>
</dbReference>
<feature type="binding site" evidence="8">
    <location>
        <position position="143"/>
    </location>
    <ligand>
        <name>Zn(2+)</name>
        <dbReference type="ChEBI" id="CHEBI:29105"/>
    </ligand>
</feature>
<feature type="binding site" evidence="8">
    <location>
        <position position="146"/>
    </location>
    <ligand>
        <name>Zn(2+)</name>
        <dbReference type="ChEBI" id="CHEBI:29105"/>
    </ligand>
</feature>
<keyword evidence="11" id="KW-1185">Reference proteome</keyword>
<reference evidence="10 11" key="1">
    <citation type="submission" date="2018-05" db="EMBL/GenBank/DDBJ databases">
        <title>Genomic Encyclopedia of Type Strains, Phase IV (KMG-IV): sequencing the most valuable type-strain genomes for metagenomic binning, comparative biology and taxonomic classification.</title>
        <authorList>
            <person name="Goeker M."/>
        </authorList>
    </citation>
    <scope>NUCLEOTIDE SEQUENCE [LARGE SCALE GENOMIC DNA]</scope>
    <source>
        <strain evidence="10 11">DSM 24995</strain>
    </source>
</reference>
<evidence type="ECO:0000256" key="3">
    <source>
        <dbReference type="ARBA" id="ARBA00022723"/>
    </source>
</evidence>
<evidence type="ECO:0000256" key="2">
    <source>
        <dbReference type="ARBA" id="ARBA00022491"/>
    </source>
</evidence>
<evidence type="ECO:0000313" key="10">
    <source>
        <dbReference type="EMBL" id="PXX51746.1"/>
    </source>
</evidence>
<dbReference type="InterPro" id="IPR043135">
    <property type="entry name" value="Fur_C"/>
</dbReference>
<dbReference type="Pfam" id="PF01475">
    <property type="entry name" value="FUR"/>
    <property type="match status" value="1"/>
</dbReference>
<dbReference type="GO" id="GO:1900376">
    <property type="term" value="P:regulation of secondary metabolite biosynthetic process"/>
    <property type="evidence" value="ECO:0007669"/>
    <property type="project" value="TreeGrafter"/>
</dbReference>
<dbReference type="GO" id="GO:0000976">
    <property type="term" value="F:transcription cis-regulatory region binding"/>
    <property type="evidence" value="ECO:0007669"/>
    <property type="project" value="TreeGrafter"/>
</dbReference>
<keyword evidence="6" id="KW-0238">DNA-binding</keyword>
<evidence type="ECO:0000256" key="9">
    <source>
        <dbReference type="PIRSR" id="PIRSR602481-2"/>
    </source>
</evidence>
<accession>A0A2V3Y0Y5</accession>
<dbReference type="GO" id="GO:0008270">
    <property type="term" value="F:zinc ion binding"/>
    <property type="evidence" value="ECO:0007669"/>
    <property type="project" value="TreeGrafter"/>
</dbReference>
<keyword evidence="7" id="KW-0804">Transcription</keyword>
<keyword evidence="9" id="KW-0408">Iron</keyword>
<dbReference type="AlphaFoldDB" id="A0A2V3Y0Y5"/>
<comment type="similarity">
    <text evidence="1">Belongs to the Fur family.</text>
</comment>
<feature type="binding site" evidence="8">
    <location>
        <position position="103"/>
    </location>
    <ligand>
        <name>Zn(2+)</name>
        <dbReference type="ChEBI" id="CHEBI:29105"/>
    </ligand>
</feature>
<dbReference type="FunFam" id="1.10.10.10:FF:000051">
    <property type="entry name" value="Fur family transcriptional regulator"/>
    <property type="match status" value="1"/>
</dbReference>
<dbReference type="GO" id="GO:0045892">
    <property type="term" value="P:negative regulation of DNA-templated transcription"/>
    <property type="evidence" value="ECO:0007669"/>
    <property type="project" value="TreeGrafter"/>
</dbReference>
<evidence type="ECO:0000256" key="4">
    <source>
        <dbReference type="ARBA" id="ARBA00022833"/>
    </source>
</evidence>
<feature type="binding site" evidence="8">
    <location>
        <position position="106"/>
    </location>
    <ligand>
        <name>Zn(2+)</name>
        <dbReference type="ChEBI" id="CHEBI:29105"/>
    </ligand>
</feature>